<name>A0ABR2CX75_9ROSI</name>
<sequence length="264" mass="29319">MDLKSCSVAISDEWTVPAVKHRRSTSEFGLVKGDGCLKEFKGWRFEARIDGYYLDGSGSWDPGQILPFCLRFPSLSICKDLKVGEEEVRAFSYVEKNWGGLVLPFGHAPIVSTALCVSVDNSFIFIGVLPIWEGMYGRMFSDKILEACSKICIKAMSCLIAAEIYLPTGLKIYRVPDVMGRKDGIDLGFGRLFEQGFVLQGSGDKEVGLSTFDFLTCLKEVVPESSITPNSNSESNKGKTVDDLERDHLAQHDHSMSCHHWELG</sequence>
<evidence type="ECO:0000313" key="2">
    <source>
        <dbReference type="Proteomes" id="UP001472677"/>
    </source>
</evidence>
<reference evidence="1 2" key="1">
    <citation type="journal article" date="2024" name="G3 (Bethesda)">
        <title>Genome assembly of Hibiscus sabdariffa L. provides insights into metabolisms of medicinal natural products.</title>
        <authorList>
            <person name="Kim T."/>
        </authorList>
    </citation>
    <scope>NUCLEOTIDE SEQUENCE [LARGE SCALE GENOMIC DNA]</scope>
    <source>
        <strain evidence="1">TK-2024</strain>
        <tissue evidence="1">Old leaves</tissue>
    </source>
</reference>
<accession>A0ABR2CX75</accession>
<comment type="caution">
    <text evidence="1">The sequence shown here is derived from an EMBL/GenBank/DDBJ whole genome shotgun (WGS) entry which is preliminary data.</text>
</comment>
<dbReference type="EMBL" id="JBBPBM010000041">
    <property type="protein sequence ID" value="KAK8524963.1"/>
    <property type="molecule type" value="Genomic_DNA"/>
</dbReference>
<keyword evidence="2" id="KW-1185">Reference proteome</keyword>
<protein>
    <submittedName>
        <fullName evidence="1">Uncharacterized protein</fullName>
    </submittedName>
</protein>
<gene>
    <name evidence="1" type="ORF">V6N12_029814</name>
</gene>
<organism evidence="1 2">
    <name type="scientific">Hibiscus sabdariffa</name>
    <name type="common">roselle</name>
    <dbReference type="NCBI Taxonomy" id="183260"/>
    <lineage>
        <taxon>Eukaryota</taxon>
        <taxon>Viridiplantae</taxon>
        <taxon>Streptophyta</taxon>
        <taxon>Embryophyta</taxon>
        <taxon>Tracheophyta</taxon>
        <taxon>Spermatophyta</taxon>
        <taxon>Magnoliopsida</taxon>
        <taxon>eudicotyledons</taxon>
        <taxon>Gunneridae</taxon>
        <taxon>Pentapetalae</taxon>
        <taxon>rosids</taxon>
        <taxon>malvids</taxon>
        <taxon>Malvales</taxon>
        <taxon>Malvaceae</taxon>
        <taxon>Malvoideae</taxon>
        <taxon>Hibiscus</taxon>
    </lineage>
</organism>
<proteinExistence type="predicted"/>
<dbReference type="Proteomes" id="UP001472677">
    <property type="component" value="Unassembled WGS sequence"/>
</dbReference>
<evidence type="ECO:0000313" key="1">
    <source>
        <dbReference type="EMBL" id="KAK8524963.1"/>
    </source>
</evidence>